<evidence type="ECO:0000313" key="10">
    <source>
        <dbReference type="Proteomes" id="UP000001292"/>
    </source>
</evidence>
<feature type="domain" description="MAP3K TRAFs-binding" evidence="7">
    <location>
        <begin position="78"/>
        <end position="169"/>
    </location>
</feature>
<keyword evidence="4" id="KW-0418">Kinase</keyword>
<evidence type="ECO:0000256" key="5">
    <source>
        <dbReference type="ARBA" id="ARBA00022840"/>
    </source>
</evidence>
<dbReference type="HOGENOM" id="CLU_1580178_0_0_1"/>
<sequence>METAMDVVCVMDTAVGDHLDDRQCALEEIKQAVQSAGANFQRVQFERLDFGETNVLETFYNADVAIIDLSILTQQRPLSYHYGVRESFGMKENILTYNDIDSKQTLSLKLSCANYLFLSYKRNAETNSCHLTSQPNSGNNSKEPNAEGRVPTLQWRLKRKLQDVEIQSK</sequence>
<dbReference type="AlphaFoldDB" id="B4IN88"/>
<keyword evidence="10" id="KW-1185">Reference proteome</keyword>
<keyword evidence="5" id="KW-0067">ATP-binding</keyword>
<reference evidence="9 10" key="1">
    <citation type="journal article" date="2007" name="Nature">
        <title>Evolution of genes and genomes on the Drosophila phylogeny.</title>
        <authorList>
            <consortium name="Drosophila 12 Genomes Consortium"/>
            <person name="Clark A.G."/>
            <person name="Eisen M.B."/>
            <person name="Smith D.R."/>
            <person name="Bergman C.M."/>
            <person name="Oliver B."/>
            <person name="Markow T.A."/>
            <person name="Kaufman T.C."/>
            <person name="Kellis M."/>
            <person name="Gelbart W."/>
            <person name="Iyer V.N."/>
            <person name="Pollard D.A."/>
            <person name="Sackton T.B."/>
            <person name="Larracuente A.M."/>
            <person name="Singh N.D."/>
            <person name="Abad J.P."/>
            <person name="Abt D.N."/>
            <person name="Adryan B."/>
            <person name="Aguade M."/>
            <person name="Akashi H."/>
            <person name="Anderson W.W."/>
            <person name="Aquadro C.F."/>
            <person name="Ardell D.H."/>
            <person name="Arguello R."/>
            <person name="Artieri C.G."/>
            <person name="Barbash D.A."/>
            <person name="Barker D."/>
            <person name="Barsanti P."/>
            <person name="Batterham P."/>
            <person name="Batzoglou S."/>
            <person name="Begun D."/>
            <person name="Bhutkar A."/>
            <person name="Blanco E."/>
            <person name="Bosak S.A."/>
            <person name="Bradley R.K."/>
            <person name="Brand A.D."/>
            <person name="Brent M.R."/>
            <person name="Brooks A.N."/>
            <person name="Brown R.H."/>
            <person name="Butlin R.K."/>
            <person name="Caggese C."/>
            <person name="Calvi B.R."/>
            <person name="Bernardo de Carvalho A."/>
            <person name="Caspi A."/>
            <person name="Castrezana S."/>
            <person name="Celniker S.E."/>
            <person name="Chang J.L."/>
            <person name="Chapple C."/>
            <person name="Chatterji S."/>
            <person name="Chinwalla A."/>
            <person name="Civetta A."/>
            <person name="Clifton S.W."/>
            <person name="Comeron J.M."/>
            <person name="Costello J.C."/>
            <person name="Coyne J.A."/>
            <person name="Daub J."/>
            <person name="David R.G."/>
            <person name="Delcher A.L."/>
            <person name="Delehaunty K."/>
            <person name="Do C.B."/>
            <person name="Ebling H."/>
            <person name="Edwards K."/>
            <person name="Eickbush T."/>
            <person name="Evans J.D."/>
            <person name="Filipski A."/>
            <person name="Findeiss S."/>
            <person name="Freyhult E."/>
            <person name="Fulton L."/>
            <person name="Fulton R."/>
            <person name="Garcia A.C."/>
            <person name="Gardiner A."/>
            <person name="Garfield D.A."/>
            <person name="Garvin B.E."/>
            <person name="Gibson G."/>
            <person name="Gilbert D."/>
            <person name="Gnerre S."/>
            <person name="Godfrey J."/>
            <person name="Good R."/>
            <person name="Gotea V."/>
            <person name="Gravely B."/>
            <person name="Greenberg A.J."/>
            <person name="Griffiths-Jones S."/>
            <person name="Gross S."/>
            <person name="Guigo R."/>
            <person name="Gustafson E.A."/>
            <person name="Haerty W."/>
            <person name="Hahn M.W."/>
            <person name="Halligan D.L."/>
            <person name="Halpern A.L."/>
            <person name="Halter G.M."/>
            <person name="Han M.V."/>
            <person name="Heger A."/>
            <person name="Hillier L."/>
            <person name="Hinrichs A.S."/>
            <person name="Holmes I."/>
            <person name="Hoskins R.A."/>
            <person name="Hubisz M.J."/>
            <person name="Hultmark D."/>
            <person name="Huntley M.A."/>
            <person name="Jaffe D.B."/>
            <person name="Jagadeeshan S."/>
            <person name="Jeck W.R."/>
            <person name="Johnson J."/>
            <person name="Jones C.D."/>
            <person name="Jordan W.C."/>
            <person name="Karpen G.H."/>
            <person name="Kataoka E."/>
            <person name="Keightley P.D."/>
            <person name="Kheradpour P."/>
            <person name="Kirkness E.F."/>
            <person name="Koerich L.B."/>
            <person name="Kristiansen K."/>
            <person name="Kudrna D."/>
            <person name="Kulathinal R.J."/>
            <person name="Kumar S."/>
            <person name="Kwok R."/>
            <person name="Lander E."/>
            <person name="Langley C.H."/>
            <person name="Lapoint R."/>
            <person name="Lazzaro B.P."/>
            <person name="Lee S.J."/>
            <person name="Levesque L."/>
            <person name="Li R."/>
            <person name="Lin C.F."/>
            <person name="Lin M.F."/>
            <person name="Lindblad-Toh K."/>
            <person name="Llopart A."/>
            <person name="Long M."/>
            <person name="Low L."/>
            <person name="Lozovsky E."/>
            <person name="Lu J."/>
            <person name="Luo M."/>
            <person name="Machado C.A."/>
            <person name="Makalowski W."/>
            <person name="Marzo M."/>
            <person name="Matsuda M."/>
            <person name="Matzkin L."/>
            <person name="McAllister B."/>
            <person name="McBride C.S."/>
            <person name="McKernan B."/>
            <person name="McKernan K."/>
            <person name="Mendez-Lago M."/>
            <person name="Minx P."/>
            <person name="Mollenhauer M.U."/>
            <person name="Montooth K."/>
            <person name="Mount S.M."/>
            <person name="Mu X."/>
            <person name="Myers E."/>
            <person name="Negre B."/>
            <person name="Newfeld S."/>
            <person name="Nielsen R."/>
            <person name="Noor M.A."/>
            <person name="O'Grady P."/>
            <person name="Pachter L."/>
            <person name="Papaceit M."/>
            <person name="Parisi M.J."/>
            <person name="Parisi M."/>
            <person name="Parts L."/>
            <person name="Pedersen J.S."/>
            <person name="Pesole G."/>
            <person name="Phillippy A.M."/>
            <person name="Ponting C.P."/>
            <person name="Pop M."/>
            <person name="Porcelli D."/>
            <person name="Powell J.R."/>
            <person name="Prohaska S."/>
            <person name="Pruitt K."/>
            <person name="Puig M."/>
            <person name="Quesneville H."/>
            <person name="Ram K.R."/>
            <person name="Rand D."/>
            <person name="Rasmussen M.D."/>
            <person name="Reed L.K."/>
            <person name="Reenan R."/>
            <person name="Reily A."/>
            <person name="Remington K.A."/>
            <person name="Rieger T.T."/>
            <person name="Ritchie M.G."/>
            <person name="Robin C."/>
            <person name="Rogers Y.H."/>
            <person name="Rohde C."/>
            <person name="Rozas J."/>
            <person name="Rubenfield M.J."/>
            <person name="Ruiz A."/>
            <person name="Russo S."/>
            <person name="Salzberg S.L."/>
            <person name="Sanchez-Gracia A."/>
            <person name="Saranga D.J."/>
            <person name="Sato H."/>
            <person name="Schaeffer S.W."/>
            <person name="Schatz M.C."/>
            <person name="Schlenke T."/>
            <person name="Schwartz R."/>
            <person name="Segarra C."/>
            <person name="Singh R.S."/>
            <person name="Sirot L."/>
            <person name="Sirota M."/>
            <person name="Sisneros N.B."/>
            <person name="Smith C.D."/>
            <person name="Smith T.F."/>
            <person name="Spieth J."/>
            <person name="Stage D.E."/>
            <person name="Stark A."/>
            <person name="Stephan W."/>
            <person name="Strausberg R.L."/>
            <person name="Strempel S."/>
            <person name="Sturgill D."/>
            <person name="Sutton G."/>
            <person name="Sutton G.G."/>
            <person name="Tao W."/>
            <person name="Teichmann S."/>
            <person name="Tobari Y.N."/>
            <person name="Tomimura Y."/>
            <person name="Tsolas J.M."/>
            <person name="Valente V.L."/>
            <person name="Venter E."/>
            <person name="Venter J.C."/>
            <person name="Vicario S."/>
            <person name="Vieira F.G."/>
            <person name="Vilella A.J."/>
            <person name="Villasante A."/>
            <person name="Walenz B."/>
            <person name="Wang J."/>
            <person name="Wasserman M."/>
            <person name="Watts T."/>
            <person name="Wilson D."/>
            <person name="Wilson R.K."/>
            <person name="Wing R.A."/>
            <person name="Wolfner M.F."/>
            <person name="Wong A."/>
            <person name="Wong G.K."/>
            <person name="Wu C.I."/>
            <person name="Wu G."/>
            <person name="Yamamoto D."/>
            <person name="Yang H.P."/>
            <person name="Yang S.P."/>
            <person name="Yorke J.A."/>
            <person name="Yoshida K."/>
            <person name="Zdobnov E."/>
            <person name="Zhang P."/>
            <person name="Zhang Y."/>
            <person name="Zimin A.V."/>
            <person name="Baldwin J."/>
            <person name="Abdouelleil A."/>
            <person name="Abdulkadir J."/>
            <person name="Abebe A."/>
            <person name="Abera B."/>
            <person name="Abreu J."/>
            <person name="Acer S.C."/>
            <person name="Aftuck L."/>
            <person name="Alexander A."/>
            <person name="An P."/>
            <person name="Anderson E."/>
            <person name="Anderson S."/>
            <person name="Arachi H."/>
            <person name="Azer M."/>
            <person name="Bachantsang P."/>
            <person name="Barry A."/>
            <person name="Bayul T."/>
            <person name="Berlin A."/>
            <person name="Bessette D."/>
            <person name="Bloom T."/>
            <person name="Blye J."/>
            <person name="Boguslavskiy L."/>
            <person name="Bonnet C."/>
            <person name="Boukhgalter B."/>
            <person name="Bourzgui I."/>
            <person name="Brown A."/>
            <person name="Cahill P."/>
            <person name="Channer S."/>
            <person name="Cheshatsang Y."/>
            <person name="Chuda L."/>
            <person name="Citroen M."/>
            <person name="Collymore A."/>
            <person name="Cooke P."/>
            <person name="Costello M."/>
            <person name="D'Aco K."/>
            <person name="Daza R."/>
            <person name="De Haan G."/>
            <person name="DeGray S."/>
            <person name="DeMaso C."/>
            <person name="Dhargay N."/>
            <person name="Dooley K."/>
            <person name="Dooley E."/>
            <person name="Doricent M."/>
            <person name="Dorje P."/>
            <person name="Dorjee K."/>
            <person name="Dupes A."/>
            <person name="Elong R."/>
            <person name="Falk J."/>
            <person name="Farina A."/>
            <person name="Faro S."/>
            <person name="Ferguson D."/>
            <person name="Fisher S."/>
            <person name="Foley C.D."/>
            <person name="Franke A."/>
            <person name="Friedrich D."/>
            <person name="Gadbois L."/>
            <person name="Gearin G."/>
            <person name="Gearin C.R."/>
            <person name="Giannoukos G."/>
            <person name="Goode T."/>
            <person name="Graham J."/>
            <person name="Grandbois E."/>
            <person name="Grewal S."/>
            <person name="Gyaltsen K."/>
            <person name="Hafez N."/>
            <person name="Hagos B."/>
            <person name="Hall J."/>
            <person name="Henson C."/>
            <person name="Hollinger A."/>
            <person name="Honan T."/>
            <person name="Huard M.D."/>
            <person name="Hughes L."/>
            <person name="Hurhula B."/>
            <person name="Husby M.E."/>
            <person name="Kamat A."/>
            <person name="Kanga B."/>
            <person name="Kashin S."/>
            <person name="Khazanovich D."/>
            <person name="Kisner P."/>
            <person name="Lance K."/>
            <person name="Lara M."/>
            <person name="Lee W."/>
            <person name="Lennon N."/>
            <person name="Letendre F."/>
            <person name="LeVine R."/>
            <person name="Lipovsky A."/>
            <person name="Liu X."/>
            <person name="Liu J."/>
            <person name="Liu S."/>
            <person name="Lokyitsang T."/>
            <person name="Lokyitsang Y."/>
            <person name="Lubonja R."/>
            <person name="Lui A."/>
            <person name="MacDonald P."/>
            <person name="Magnisalis V."/>
            <person name="Maru K."/>
            <person name="Matthews C."/>
            <person name="McCusker W."/>
            <person name="McDonough S."/>
            <person name="Mehta T."/>
            <person name="Meldrim J."/>
            <person name="Meneus L."/>
            <person name="Mihai O."/>
            <person name="Mihalev A."/>
            <person name="Mihova T."/>
            <person name="Mittelman R."/>
            <person name="Mlenga V."/>
            <person name="Montmayeur A."/>
            <person name="Mulrain L."/>
            <person name="Navidi A."/>
            <person name="Naylor J."/>
            <person name="Negash T."/>
            <person name="Nguyen T."/>
            <person name="Nguyen N."/>
            <person name="Nicol R."/>
            <person name="Norbu C."/>
            <person name="Norbu N."/>
            <person name="Novod N."/>
            <person name="O'Neill B."/>
            <person name="Osman S."/>
            <person name="Markiewicz E."/>
            <person name="Oyono O.L."/>
            <person name="Patti C."/>
            <person name="Phunkhang P."/>
            <person name="Pierre F."/>
            <person name="Priest M."/>
            <person name="Raghuraman S."/>
            <person name="Rege F."/>
            <person name="Reyes R."/>
            <person name="Rise C."/>
            <person name="Rogov P."/>
            <person name="Ross K."/>
            <person name="Ryan E."/>
            <person name="Settipalli S."/>
            <person name="Shea T."/>
            <person name="Sherpa N."/>
            <person name="Shi L."/>
            <person name="Shih D."/>
            <person name="Sparrow T."/>
            <person name="Spaulding J."/>
            <person name="Stalker J."/>
            <person name="Stange-Thomann N."/>
            <person name="Stavropoulos S."/>
            <person name="Stone C."/>
            <person name="Strader C."/>
            <person name="Tesfaye S."/>
            <person name="Thomson T."/>
            <person name="Thoulutsang Y."/>
            <person name="Thoulutsang D."/>
            <person name="Topham K."/>
            <person name="Topping I."/>
            <person name="Tsamla T."/>
            <person name="Vassiliev H."/>
            <person name="Vo A."/>
            <person name="Wangchuk T."/>
            <person name="Wangdi T."/>
            <person name="Weiand M."/>
            <person name="Wilkinson J."/>
            <person name="Wilson A."/>
            <person name="Yadav S."/>
            <person name="Young G."/>
            <person name="Yu Q."/>
            <person name="Zembek L."/>
            <person name="Zhong D."/>
            <person name="Zimmer A."/>
            <person name="Zwirko Z."/>
            <person name="Jaffe D.B."/>
            <person name="Alvarez P."/>
            <person name="Brockman W."/>
            <person name="Butler J."/>
            <person name="Chin C."/>
            <person name="Gnerre S."/>
            <person name="Grabherr M."/>
            <person name="Kleber M."/>
            <person name="Mauceli E."/>
            <person name="MacCallum I."/>
        </authorList>
    </citation>
    <scope>NUCLEOTIDE SEQUENCE [LARGE SCALE GENOMIC DNA]</scope>
    <source>
        <strain evidence="10">Rob3c / Tucson 14021-0248.25</strain>
    </source>
</reference>
<evidence type="ECO:0000256" key="6">
    <source>
        <dbReference type="SAM" id="MobiDB-lite"/>
    </source>
</evidence>
<dbReference type="EMBL" id="CH481761">
    <property type="protein sequence ID" value="EDW44595.1"/>
    <property type="molecule type" value="Genomic_DNA"/>
</dbReference>
<dbReference type="Pfam" id="PF13281">
    <property type="entry name" value="MAP3K_TRAF_bd"/>
    <property type="match status" value="1"/>
</dbReference>
<keyword evidence="3" id="KW-0547">Nucleotide-binding</keyword>
<dbReference type="GO" id="GO:0005524">
    <property type="term" value="F:ATP binding"/>
    <property type="evidence" value="ECO:0007669"/>
    <property type="project" value="UniProtKB-KW"/>
</dbReference>
<proteinExistence type="predicted"/>
<evidence type="ECO:0000256" key="1">
    <source>
        <dbReference type="ARBA" id="ARBA00022527"/>
    </source>
</evidence>
<dbReference type="PANTHER" id="PTHR11584">
    <property type="entry name" value="SERINE/THREONINE PROTEIN KINASE"/>
    <property type="match status" value="1"/>
</dbReference>
<evidence type="ECO:0000313" key="9">
    <source>
        <dbReference type="EMBL" id="EDW44595.1"/>
    </source>
</evidence>
<protein>
    <submittedName>
        <fullName evidence="9">GM16093</fullName>
    </submittedName>
</protein>
<organism evidence="10">
    <name type="scientific">Drosophila sechellia</name>
    <name type="common">Fruit fly</name>
    <dbReference type="NCBI Taxonomy" id="7238"/>
    <lineage>
        <taxon>Eukaryota</taxon>
        <taxon>Metazoa</taxon>
        <taxon>Ecdysozoa</taxon>
        <taxon>Arthropoda</taxon>
        <taxon>Hexapoda</taxon>
        <taxon>Insecta</taxon>
        <taxon>Pterygota</taxon>
        <taxon>Neoptera</taxon>
        <taxon>Endopterygota</taxon>
        <taxon>Diptera</taxon>
        <taxon>Brachycera</taxon>
        <taxon>Muscomorpha</taxon>
        <taxon>Ephydroidea</taxon>
        <taxon>Drosophilidae</taxon>
        <taxon>Drosophila</taxon>
        <taxon>Sophophora</taxon>
    </lineage>
</organism>
<dbReference type="Pfam" id="PF20309">
    <property type="entry name" value="DRHyd-ASK"/>
    <property type="match status" value="1"/>
</dbReference>
<keyword evidence="2" id="KW-0808">Transferase</keyword>
<dbReference type="Proteomes" id="UP000001292">
    <property type="component" value="Unassembled WGS sequence"/>
</dbReference>
<name>B4IN88_DROSE</name>
<keyword evidence="1" id="KW-0723">Serine/threonine-protein kinase</keyword>
<evidence type="ECO:0000256" key="3">
    <source>
        <dbReference type="ARBA" id="ARBA00022741"/>
    </source>
</evidence>
<feature type="region of interest" description="Disordered" evidence="6">
    <location>
        <begin position="128"/>
        <end position="149"/>
    </location>
</feature>
<dbReference type="PANTHER" id="PTHR11584:SF394">
    <property type="entry name" value="APOPTOTIC SIGNAL-REGULATING KINASE 1, ISOFORM C"/>
    <property type="match status" value="1"/>
</dbReference>
<dbReference type="GO" id="GO:0004674">
    <property type="term" value="F:protein serine/threonine kinase activity"/>
    <property type="evidence" value="ECO:0007669"/>
    <property type="project" value="UniProtKB-KW"/>
</dbReference>
<dbReference type="InterPro" id="IPR046872">
    <property type="entry name" value="DRHyd-ASK"/>
</dbReference>
<evidence type="ECO:0000256" key="4">
    <source>
        <dbReference type="ARBA" id="ARBA00022777"/>
    </source>
</evidence>
<evidence type="ECO:0000259" key="7">
    <source>
        <dbReference type="Pfam" id="PF13281"/>
    </source>
</evidence>
<evidence type="ECO:0000256" key="2">
    <source>
        <dbReference type="ARBA" id="ARBA00022679"/>
    </source>
</evidence>
<feature type="domain" description="MAP3K deoxyribohydrolase" evidence="8">
    <location>
        <begin position="28"/>
        <end position="63"/>
    </location>
</feature>
<dbReference type="STRING" id="7238.B4IN88"/>
<gene>
    <name evidence="9" type="primary">Dsec\GM16093</name>
    <name evidence="9" type="ORF">Dsec_GM16093</name>
</gene>
<evidence type="ECO:0000259" key="8">
    <source>
        <dbReference type="Pfam" id="PF20309"/>
    </source>
</evidence>
<feature type="compositionally biased region" description="Polar residues" evidence="6">
    <location>
        <begin position="128"/>
        <end position="143"/>
    </location>
</feature>
<dbReference type="InterPro" id="IPR025136">
    <property type="entry name" value="MAP3K_TRAF-bd"/>
</dbReference>
<accession>B4IN88</accession>